<comment type="caution">
    <text evidence="1">The sequence shown here is derived from an EMBL/GenBank/DDBJ whole genome shotgun (WGS) entry which is preliminary data.</text>
</comment>
<organism evidence="1 2">
    <name type="scientific">Tectimicrobiota bacterium</name>
    <dbReference type="NCBI Taxonomy" id="2528274"/>
    <lineage>
        <taxon>Bacteria</taxon>
        <taxon>Pseudomonadati</taxon>
        <taxon>Nitrospinota/Tectimicrobiota group</taxon>
        <taxon>Candidatus Tectimicrobiota</taxon>
    </lineage>
</organism>
<dbReference type="Proteomes" id="UP000712673">
    <property type="component" value="Unassembled WGS sequence"/>
</dbReference>
<evidence type="ECO:0000313" key="2">
    <source>
        <dbReference type="Proteomes" id="UP000712673"/>
    </source>
</evidence>
<name>A0A937W147_UNCTE</name>
<sequence length="83" mass="9252">MAISQELLEVLACPETKQPLTFAEASLLARLNERIQQGQLTNRRGTPITEMLDGGLVRQDGQYLYPIRDDIPIMLIDEAIALA</sequence>
<dbReference type="SUPFAM" id="SSF158997">
    <property type="entry name" value="Trm112p-like"/>
    <property type="match status" value="1"/>
</dbReference>
<reference evidence="1" key="1">
    <citation type="submission" date="2019-03" db="EMBL/GenBank/DDBJ databases">
        <title>Lake Tanganyika Metagenome-Assembled Genomes (MAGs).</title>
        <authorList>
            <person name="Tran P."/>
        </authorList>
    </citation>
    <scope>NUCLEOTIDE SEQUENCE</scope>
    <source>
        <strain evidence="1">K_DeepCast_65m_m2_066</strain>
    </source>
</reference>
<dbReference type="Gene3D" id="2.20.25.10">
    <property type="match status" value="1"/>
</dbReference>
<dbReference type="EMBL" id="VGLS01000292">
    <property type="protein sequence ID" value="MBM3224288.1"/>
    <property type="molecule type" value="Genomic_DNA"/>
</dbReference>
<dbReference type="Pfam" id="PF03966">
    <property type="entry name" value="Trm112p"/>
    <property type="match status" value="1"/>
</dbReference>
<proteinExistence type="predicted"/>
<gene>
    <name evidence="1" type="ORF">FJZ47_10845</name>
</gene>
<evidence type="ECO:0008006" key="3">
    <source>
        <dbReference type="Google" id="ProtNLM"/>
    </source>
</evidence>
<protein>
    <recommendedName>
        <fullName evidence="3">Trm112 family protein</fullName>
    </recommendedName>
</protein>
<dbReference type="InterPro" id="IPR005651">
    <property type="entry name" value="Trm112-like"/>
</dbReference>
<evidence type="ECO:0000313" key="1">
    <source>
        <dbReference type="EMBL" id="MBM3224288.1"/>
    </source>
</evidence>
<dbReference type="AlphaFoldDB" id="A0A937W147"/>
<accession>A0A937W147</accession>